<proteinExistence type="predicted"/>
<organism evidence="1 2">
    <name type="scientific">Ancylobacter polymorphus</name>
    <dbReference type="NCBI Taxonomy" id="223390"/>
    <lineage>
        <taxon>Bacteria</taxon>
        <taxon>Pseudomonadati</taxon>
        <taxon>Pseudomonadota</taxon>
        <taxon>Alphaproteobacteria</taxon>
        <taxon>Hyphomicrobiales</taxon>
        <taxon>Xanthobacteraceae</taxon>
        <taxon>Ancylobacter</taxon>
    </lineage>
</organism>
<evidence type="ECO:0000313" key="1">
    <source>
        <dbReference type="EMBL" id="UOK73528.1"/>
    </source>
</evidence>
<dbReference type="AlphaFoldDB" id="A0A9E7A621"/>
<dbReference type="EMBL" id="CP083241">
    <property type="protein sequence ID" value="UOK73528.1"/>
    <property type="molecule type" value="Genomic_DNA"/>
</dbReference>
<dbReference type="RefSeq" id="WP_244451147.1">
    <property type="nucleotide sequence ID" value="NZ_CP083241.1"/>
</dbReference>
<geneLocation type="plasmid" evidence="1 2">
    <name>pB</name>
</geneLocation>
<dbReference type="Proteomes" id="UP000831684">
    <property type="component" value="Plasmid pB"/>
</dbReference>
<accession>A0A9E7A621</accession>
<keyword evidence="1" id="KW-0808">Transferase</keyword>
<dbReference type="Pfam" id="PF08843">
    <property type="entry name" value="AbiEii"/>
    <property type="match status" value="1"/>
</dbReference>
<keyword evidence="1" id="KW-0614">Plasmid</keyword>
<protein>
    <submittedName>
        <fullName evidence="1">Nucleotidyl transferase AbiEii/AbiGii toxin family protein</fullName>
    </submittedName>
</protein>
<dbReference type="GO" id="GO:0016740">
    <property type="term" value="F:transferase activity"/>
    <property type="evidence" value="ECO:0007669"/>
    <property type="project" value="UniProtKB-KW"/>
</dbReference>
<name>A0A9E7A621_9HYPH</name>
<dbReference type="KEGG" id="apol:K9D25_23015"/>
<dbReference type="InterPro" id="IPR014942">
    <property type="entry name" value="AbiEii"/>
</dbReference>
<reference evidence="1" key="1">
    <citation type="submission" date="2021-09" db="EMBL/GenBank/DDBJ databases">
        <title>Network and meta-omics reveal the key degrader and cooperation patterns in an efficient 1,4-dioxane-degrading microbial community.</title>
        <authorList>
            <person name="Dai C."/>
        </authorList>
    </citation>
    <scope>NUCLEOTIDE SEQUENCE</scope>
    <source>
        <strain evidence="1">ZM13</strain>
        <plasmid evidence="1">pB</plasmid>
    </source>
</reference>
<evidence type="ECO:0000313" key="2">
    <source>
        <dbReference type="Proteomes" id="UP000831684"/>
    </source>
</evidence>
<sequence length="236" mass="26070">MSETGDSQRIAELLGAFDATLLEKAGCYLGGGAALVLALGEYRQLNNVNFMCNSAEGYRLLRNTVQDTHLGALLTRSLPIVREVRTSAYVVSTFLKVQGAPIKVDFGWEIRVAISGTFDAALGIPVLSRVDMYAEKLLANADRGLDRSTGSRDIIDLAMMIRNWGPIPRMSWEKVRQAYGDYAVRAFDDARDLIRDRQYLSDCLRSLRMDPALADGLPEILDRHAPRCSMPDDGPA</sequence>
<gene>
    <name evidence="1" type="ORF">K9D25_23015</name>
</gene>